<keyword evidence="3" id="KW-1185">Reference proteome</keyword>
<reference evidence="2 3" key="1">
    <citation type="submission" date="2015-06" db="EMBL/GenBank/DDBJ databases">
        <title>Survival trade-offs in plant roots during colonization by closely related pathogenic and mutualistic fungi.</title>
        <authorList>
            <person name="Hacquard S."/>
            <person name="Kracher B."/>
            <person name="Hiruma K."/>
            <person name="Weinman A."/>
            <person name="Muench P."/>
            <person name="Garrido Oter R."/>
            <person name="Ver Loren van Themaat E."/>
            <person name="Dallerey J.-F."/>
            <person name="Damm U."/>
            <person name="Henrissat B."/>
            <person name="Lespinet O."/>
            <person name="Thon M."/>
            <person name="Kemen E."/>
            <person name="McHardy A.C."/>
            <person name="Schulze-Lefert P."/>
            <person name="O'Connell R.J."/>
        </authorList>
    </citation>
    <scope>NUCLEOTIDE SEQUENCE [LARGE SCALE GENOMIC DNA]</scope>
    <source>
        <strain evidence="2 3">MAFF 238704</strain>
    </source>
</reference>
<sequence>MRGTLHLRHSEIRDALYHTFYANPSRALSPSSRTYHHLVSFRTALTRHHALWHHREALLRTLHFARAIKQKTAELASAEAADDADTERDLNDKHGPSCHRVSFGKRKK</sequence>
<protein>
    <submittedName>
        <fullName evidence="2">Uncharacterized protein</fullName>
    </submittedName>
</protein>
<dbReference type="AlphaFoldDB" id="A0A162MZF0"/>
<feature type="region of interest" description="Disordered" evidence="1">
    <location>
        <begin position="77"/>
        <end position="108"/>
    </location>
</feature>
<accession>A0A162MZF0</accession>
<dbReference type="Proteomes" id="UP000076584">
    <property type="component" value="Unassembled WGS sequence"/>
</dbReference>
<dbReference type="OrthoDB" id="4843340at2759"/>
<evidence type="ECO:0000313" key="3">
    <source>
        <dbReference type="Proteomes" id="UP000076584"/>
    </source>
</evidence>
<gene>
    <name evidence="2" type="ORF">CI238_07370</name>
</gene>
<evidence type="ECO:0000313" key="2">
    <source>
        <dbReference type="EMBL" id="KZL85361.1"/>
    </source>
</evidence>
<comment type="caution">
    <text evidence="2">The sequence shown here is derived from an EMBL/GenBank/DDBJ whole genome shotgun (WGS) entry which is preliminary data.</text>
</comment>
<dbReference type="EMBL" id="LFIW01000652">
    <property type="protein sequence ID" value="KZL85361.1"/>
    <property type="molecule type" value="Genomic_DNA"/>
</dbReference>
<proteinExistence type="predicted"/>
<name>A0A162MZF0_COLIC</name>
<evidence type="ECO:0000256" key="1">
    <source>
        <dbReference type="SAM" id="MobiDB-lite"/>
    </source>
</evidence>
<organism evidence="2 3">
    <name type="scientific">Colletotrichum incanum</name>
    <name type="common">Soybean anthracnose fungus</name>
    <dbReference type="NCBI Taxonomy" id="1573173"/>
    <lineage>
        <taxon>Eukaryota</taxon>
        <taxon>Fungi</taxon>
        <taxon>Dikarya</taxon>
        <taxon>Ascomycota</taxon>
        <taxon>Pezizomycotina</taxon>
        <taxon>Sordariomycetes</taxon>
        <taxon>Hypocreomycetidae</taxon>
        <taxon>Glomerellales</taxon>
        <taxon>Glomerellaceae</taxon>
        <taxon>Colletotrichum</taxon>
        <taxon>Colletotrichum spaethianum species complex</taxon>
    </lineage>
</organism>